<dbReference type="InterPro" id="IPR035979">
    <property type="entry name" value="RBD_domain_sf"/>
</dbReference>
<feature type="compositionally biased region" description="Low complexity" evidence="1">
    <location>
        <begin position="87"/>
        <end position="106"/>
    </location>
</feature>
<feature type="compositionally biased region" description="Basic and acidic residues" evidence="1">
    <location>
        <begin position="53"/>
        <end position="73"/>
    </location>
</feature>
<feature type="domain" description="RNA recognition motif" evidence="2">
    <location>
        <begin position="420"/>
        <end position="508"/>
    </location>
</feature>
<name>A0A9P7BC74_MAUEX</name>
<gene>
    <name evidence="3" type="ORF">C6P45_002605</name>
</gene>
<comment type="caution">
    <text evidence="3">The sequence shown here is derived from an EMBL/GenBank/DDBJ whole genome shotgun (WGS) entry which is preliminary data.</text>
</comment>
<dbReference type="SUPFAM" id="SSF54928">
    <property type="entry name" value="RNA-binding domain, RBD"/>
    <property type="match status" value="1"/>
</dbReference>
<dbReference type="CDD" id="cd12232">
    <property type="entry name" value="RRM3_U2AF65"/>
    <property type="match status" value="1"/>
</dbReference>
<dbReference type="AlphaFoldDB" id="A0A9P7BC74"/>
<protein>
    <recommendedName>
        <fullName evidence="2">RNA recognition motif domain-containing protein</fullName>
    </recommendedName>
</protein>
<evidence type="ECO:0000313" key="3">
    <source>
        <dbReference type="EMBL" id="KAG0670295.1"/>
    </source>
</evidence>
<dbReference type="GO" id="GO:0003676">
    <property type="term" value="F:nucleic acid binding"/>
    <property type="evidence" value="ECO:0007669"/>
    <property type="project" value="InterPro"/>
</dbReference>
<feature type="compositionally biased region" description="Polar residues" evidence="1">
    <location>
        <begin position="30"/>
        <end position="39"/>
    </location>
</feature>
<dbReference type="SMART" id="SM00361">
    <property type="entry name" value="RRM_1"/>
    <property type="match status" value="1"/>
</dbReference>
<feature type="compositionally biased region" description="Low complexity" evidence="1">
    <location>
        <begin position="115"/>
        <end position="165"/>
    </location>
</feature>
<dbReference type="InterPro" id="IPR012677">
    <property type="entry name" value="Nucleotide-bd_a/b_plait_sf"/>
</dbReference>
<dbReference type="Gene3D" id="3.30.70.330">
    <property type="match status" value="1"/>
</dbReference>
<evidence type="ECO:0000259" key="2">
    <source>
        <dbReference type="SMART" id="SM00361"/>
    </source>
</evidence>
<sequence length="520" mass="60406">MADQKTLEELRSKIIESMGKKDTDVKPVVANQSNKQVMNDTGDIGKKRLRSTRSADHHNQNKRMNIESSERRNTNRYNSSESRKENYNNNYNNRNDNNNYNGGRYRTYYRDDNMRYNNNNSNNNNTSNKYNNIDRYNNNRRYNNNNNSTTNTFNNNMRHNNNTNNRRNRTTDNQGKQKNNNAFLNIHLYKNLTHSRINSTIIVSNVEFSIDGSASEEDKSTPEVRFEKLVDQYCKGLGLNFELIKFKYNGSLNSIVMEFNTAECSTIILSTRSFLSKKASLKESIWGRPNGYVLQKDNLSNICNERTIAIENIDENDLNVKDLKASAVVYVKSLGVIPENFEIIPLTYKEKDETEPDFTGCILLTSPLSNQKVIDENLLKDVKWFKPNDSKILEQETKSFTFNSLVKKVNAKCTPESRVLLLLNCVNPLELSKDPTLAREMQECLQMTLPNVESMHVMKPSADYRLTFNFIKEQAGNIYVKFQDIESAKKAINMFQRRKFNGRQILHTFINEEDYINILQ</sequence>
<evidence type="ECO:0000313" key="4">
    <source>
        <dbReference type="Proteomes" id="UP000750334"/>
    </source>
</evidence>
<dbReference type="OrthoDB" id="10266058at2759"/>
<proteinExistence type="predicted"/>
<feature type="region of interest" description="Disordered" evidence="1">
    <location>
        <begin position="15"/>
        <end position="179"/>
    </location>
</feature>
<dbReference type="EMBL" id="PUHR01000025">
    <property type="protein sequence ID" value="KAG0670295.1"/>
    <property type="molecule type" value="Genomic_DNA"/>
</dbReference>
<accession>A0A9P7BC74</accession>
<organism evidence="3 4">
    <name type="scientific">Maudiozyma exigua</name>
    <name type="common">Yeast</name>
    <name type="synonym">Kazachstania exigua</name>
    <dbReference type="NCBI Taxonomy" id="34358"/>
    <lineage>
        <taxon>Eukaryota</taxon>
        <taxon>Fungi</taxon>
        <taxon>Dikarya</taxon>
        <taxon>Ascomycota</taxon>
        <taxon>Saccharomycotina</taxon>
        <taxon>Saccharomycetes</taxon>
        <taxon>Saccharomycetales</taxon>
        <taxon>Saccharomycetaceae</taxon>
        <taxon>Maudiozyma</taxon>
    </lineage>
</organism>
<dbReference type="InterPro" id="IPR003954">
    <property type="entry name" value="RRM_euk-type"/>
</dbReference>
<feature type="compositionally biased region" description="Basic and acidic residues" evidence="1">
    <location>
        <begin position="15"/>
        <end position="25"/>
    </location>
</feature>
<evidence type="ECO:0000256" key="1">
    <source>
        <dbReference type="SAM" id="MobiDB-lite"/>
    </source>
</evidence>
<dbReference type="Proteomes" id="UP000750334">
    <property type="component" value="Unassembled WGS sequence"/>
</dbReference>
<reference evidence="3 4" key="1">
    <citation type="submission" date="2020-11" db="EMBL/GenBank/DDBJ databases">
        <title>Kefir isolates.</title>
        <authorList>
            <person name="Marcisauskas S."/>
            <person name="Kim Y."/>
            <person name="Blasche S."/>
        </authorList>
    </citation>
    <scope>NUCLEOTIDE SEQUENCE [LARGE SCALE GENOMIC DNA]</scope>
    <source>
        <strain evidence="3 4">OG2</strain>
    </source>
</reference>
<keyword evidence="4" id="KW-1185">Reference proteome</keyword>